<keyword evidence="2" id="KW-1185">Reference proteome</keyword>
<protein>
    <submittedName>
        <fullName evidence="1">Uncharacterized protein</fullName>
    </submittedName>
</protein>
<sequence>MTSPTGDNSSQETFPITSTLNGRPCSSFIPPRVLACFSSASHAVQGIHSEAKRPTNRLLEIRAYETRDNIEEVDRWIDAARELERKGKDVAEWNATLGELLGKFEAVHVLIIELKATLDELHEANIYDELRTSKIKINYRLKMKEKQWLCHPVV</sequence>
<dbReference type="OrthoDB" id="10601002at2759"/>
<dbReference type="EMBL" id="PHWZ01000520">
    <property type="protein sequence ID" value="TEY37402.1"/>
    <property type="molecule type" value="Genomic_DNA"/>
</dbReference>
<dbReference type="AlphaFoldDB" id="A0A4Y8CLK1"/>
<accession>A0A4Y8CLK1</accession>
<gene>
    <name evidence="1" type="ORF">BOTCAL_0521g00070</name>
</gene>
<dbReference type="Proteomes" id="UP000297299">
    <property type="component" value="Unassembled WGS sequence"/>
</dbReference>
<proteinExistence type="predicted"/>
<name>A0A4Y8CLK1_9HELO</name>
<organism evidence="1 2">
    <name type="scientific">Botryotinia calthae</name>
    <dbReference type="NCBI Taxonomy" id="38488"/>
    <lineage>
        <taxon>Eukaryota</taxon>
        <taxon>Fungi</taxon>
        <taxon>Dikarya</taxon>
        <taxon>Ascomycota</taxon>
        <taxon>Pezizomycotina</taxon>
        <taxon>Leotiomycetes</taxon>
        <taxon>Helotiales</taxon>
        <taxon>Sclerotiniaceae</taxon>
        <taxon>Botryotinia</taxon>
    </lineage>
</organism>
<evidence type="ECO:0000313" key="1">
    <source>
        <dbReference type="EMBL" id="TEY37402.1"/>
    </source>
</evidence>
<evidence type="ECO:0000313" key="2">
    <source>
        <dbReference type="Proteomes" id="UP000297299"/>
    </source>
</evidence>
<reference evidence="1 2" key="1">
    <citation type="submission" date="2017-11" db="EMBL/GenBank/DDBJ databases">
        <title>Comparative genomics of Botrytis spp.</title>
        <authorList>
            <person name="Valero-Jimenez C.A."/>
            <person name="Tapia P."/>
            <person name="Veloso J."/>
            <person name="Silva-Moreno E."/>
            <person name="Staats M."/>
            <person name="Valdes J.H."/>
            <person name="Van Kan J.A.L."/>
        </authorList>
    </citation>
    <scope>NUCLEOTIDE SEQUENCE [LARGE SCALE GENOMIC DNA]</scope>
    <source>
        <strain evidence="1 2">MUCL2830</strain>
    </source>
</reference>
<comment type="caution">
    <text evidence="1">The sequence shown here is derived from an EMBL/GenBank/DDBJ whole genome shotgun (WGS) entry which is preliminary data.</text>
</comment>